<dbReference type="InterPro" id="IPR012906">
    <property type="entry name" value="PaaX-like_N"/>
</dbReference>
<dbReference type="PIRSF" id="PIRSF020623">
    <property type="entry name" value="PaaX"/>
    <property type="match status" value="1"/>
</dbReference>
<gene>
    <name evidence="4" type="ORF">B0I32_121218</name>
</gene>
<evidence type="ECO:0000313" key="5">
    <source>
        <dbReference type="Proteomes" id="UP000238312"/>
    </source>
</evidence>
<dbReference type="InterPro" id="IPR048846">
    <property type="entry name" value="PaaX-like_central"/>
</dbReference>
<organism evidence="4 5">
    <name type="scientific">Nonomuraea fuscirosea</name>
    <dbReference type="NCBI Taxonomy" id="1291556"/>
    <lineage>
        <taxon>Bacteria</taxon>
        <taxon>Bacillati</taxon>
        <taxon>Actinomycetota</taxon>
        <taxon>Actinomycetes</taxon>
        <taxon>Streptosporangiales</taxon>
        <taxon>Streptosporangiaceae</taxon>
        <taxon>Nonomuraea</taxon>
    </lineage>
</organism>
<dbReference type="InterPro" id="IPR036388">
    <property type="entry name" value="WH-like_DNA-bd_sf"/>
</dbReference>
<sequence>MNDRELSEAGDVDFPRFQVGAPPQHLITTLLGDYWISRPERLPSAALVRLTEEFGVSAVAARAALSRLTKRNLLESSKTGRRTSYRLTDRAAAVMLEGRQRIMSFGLERGAWDRTWVMAAFSVSEEQRDLRHALRARLRWLGFAPLYDGLWVSPTADAGSAAAVLTELEVPMATVFRAEALDLPGMRAPQEAWDFDRLRRTYEEFVTRYAPLLDRVRRGTVGASEALVARSGIMDTWRTFPNHDPDLPAELLPADWPRAAARDLFVEIYDTLGPLAEFRVKQIVAEFEPALAGLVAHHRTGSTLTLT</sequence>
<dbReference type="EMBL" id="PVNG01000021">
    <property type="protein sequence ID" value="PRX59114.1"/>
    <property type="molecule type" value="Genomic_DNA"/>
</dbReference>
<dbReference type="Pfam" id="PF20803">
    <property type="entry name" value="PaaX_M"/>
    <property type="match status" value="1"/>
</dbReference>
<dbReference type="PANTHER" id="PTHR30319">
    <property type="entry name" value="PHENYLACETIC ACID REGULATOR-RELATED TRANSCRIPTIONAL REPRESSOR"/>
    <property type="match status" value="1"/>
</dbReference>
<dbReference type="InterPro" id="IPR036390">
    <property type="entry name" value="WH_DNA-bd_sf"/>
</dbReference>
<dbReference type="Gene3D" id="1.10.10.10">
    <property type="entry name" value="Winged helix-like DNA-binding domain superfamily/Winged helix DNA-binding domain"/>
    <property type="match status" value="1"/>
</dbReference>
<dbReference type="SUPFAM" id="SSF46785">
    <property type="entry name" value="Winged helix' DNA-binding domain"/>
    <property type="match status" value="1"/>
</dbReference>
<dbReference type="InterPro" id="IPR011965">
    <property type="entry name" value="PaaX_trns_reg"/>
</dbReference>
<proteinExistence type="predicted"/>
<accession>A0A2T0MMN6</accession>
<dbReference type="PANTHER" id="PTHR30319:SF1">
    <property type="entry name" value="TRANSCRIPTIONAL REPRESSOR PAAX"/>
    <property type="match status" value="1"/>
</dbReference>
<dbReference type="AlphaFoldDB" id="A0A2T0MMN6"/>
<dbReference type="Pfam" id="PF07848">
    <property type="entry name" value="PaaX"/>
    <property type="match status" value="1"/>
</dbReference>
<name>A0A2T0MMN6_9ACTN</name>
<comment type="caution">
    <text evidence="4">The sequence shown here is derived from an EMBL/GenBank/DDBJ whole genome shotgun (WGS) entry which is preliminary data.</text>
</comment>
<evidence type="ECO:0000259" key="3">
    <source>
        <dbReference type="Pfam" id="PF20803"/>
    </source>
</evidence>
<feature type="domain" description="Transcriptional repressor PaaX-like C-terminal" evidence="2">
    <location>
        <begin position="193"/>
        <end position="277"/>
    </location>
</feature>
<feature type="domain" description="Transcriptional repressor PaaX-like central Cas2-like" evidence="3">
    <location>
        <begin position="111"/>
        <end position="182"/>
    </location>
</feature>
<evidence type="ECO:0000259" key="1">
    <source>
        <dbReference type="Pfam" id="PF07848"/>
    </source>
</evidence>
<evidence type="ECO:0000313" key="4">
    <source>
        <dbReference type="EMBL" id="PRX59114.1"/>
    </source>
</evidence>
<dbReference type="GO" id="GO:0006351">
    <property type="term" value="P:DNA-templated transcription"/>
    <property type="evidence" value="ECO:0007669"/>
    <property type="project" value="InterPro"/>
</dbReference>
<dbReference type="Gene3D" id="3.30.70.2650">
    <property type="match status" value="1"/>
</dbReference>
<feature type="domain" description="Transcriptional repressor PaaX-like N-terminal" evidence="1">
    <location>
        <begin position="25"/>
        <end position="91"/>
    </location>
</feature>
<dbReference type="InterPro" id="IPR013225">
    <property type="entry name" value="PaaX_C"/>
</dbReference>
<dbReference type="Proteomes" id="UP000238312">
    <property type="component" value="Unassembled WGS sequence"/>
</dbReference>
<dbReference type="Gene3D" id="1.20.58.1460">
    <property type="match status" value="1"/>
</dbReference>
<reference evidence="4 5" key="1">
    <citation type="submission" date="2018-03" db="EMBL/GenBank/DDBJ databases">
        <title>Genomic Encyclopedia of Type Strains, Phase III (KMG-III): the genomes of soil and plant-associated and newly described type strains.</title>
        <authorList>
            <person name="Whitman W."/>
        </authorList>
    </citation>
    <scope>NUCLEOTIDE SEQUENCE [LARGE SCALE GENOMIC DNA]</scope>
    <source>
        <strain evidence="4 5">CGMCC 4.7104</strain>
    </source>
</reference>
<keyword evidence="5" id="KW-1185">Reference proteome</keyword>
<evidence type="ECO:0000259" key="2">
    <source>
        <dbReference type="Pfam" id="PF08223"/>
    </source>
</evidence>
<dbReference type="Pfam" id="PF08223">
    <property type="entry name" value="PaaX_C"/>
    <property type="match status" value="1"/>
</dbReference>
<dbReference type="RefSeq" id="WP_245956329.1">
    <property type="nucleotide sequence ID" value="NZ_JBFAIB010000014.1"/>
</dbReference>
<protein>
    <submittedName>
        <fullName evidence="4">PaaX family transcriptional regulator</fullName>
    </submittedName>
</protein>